<dbReference type="PANTHER" id="PTHR30474">
    <property type="entry name" value="CELL CYCLE PROTEIN"/>
    <property type="match status" value="1"/>
</dbReference>
<feature type="transmembrane region" description="Helical" evidence="21">
    <location>
        <begin position="225"/>
        <end position="244"/>
    </location>
</feature>
<dbReference type="AlphaFoldDB" id="A0A928Y6K7"/>
<dbReference type="GO" id="GO:0051301">
    <property type="term" value="P:cell division"/>
    <property type="evidence" value="ECO:0007669"/>
    <property type="project" value="UniProtKB-KW"/>
</dbReference>
<comment type="catalytic activity">
    <reaction evidence="20">
        <text>[GlcNAc-(1-&gt;4)-Mur2Ac(oyl-L-Ala-gamma-D-Glu-L-Lys-D-Ala-D-Ala)](n)-di-trans,octa-cis-undecaprenyl diphosphate + beta-D-GlcNAc-(1-&gt;4)-Mur2Ac(oyl-L-Ala-gamma-D-Glu-L-Lys-D-Ala-D-Ala)-di-trans,octa-cis-undecaprenyl diphosphate = [GlcNAc-(1-&gt;4)-Mur2Ac(oyl-L-Ala-gamma-D-Glu-L-Lys-D-Ala-D-Ala)](n+1)-di-trans,octa-cis-undecaprenyl diphosphate + di-trans,octa-cis-undecaprenyl diphosphate + H(+)</text>
        <dbReference type="Rhea" id="RHEA:23708"/>
        <dbReference type="Rhea" id="RHEA-COMP:9602"/>
        <dbReference type="Rhea" id="RHEA-COMP:9603"/>
        <dbReference type="ChEBI" id="CHEBI:15378"/>
        <dbReference type="ChEBI" id="CHEBI:58405"/>
        <dbReference type="ChEBI" id="CHEBI:60033"/>
        <dbReference type="ChEBI" id="CHEBI:78435"/>
        <dbReference type="EC" id="2.4.99.28"/>
    </reaction>
</comment>
<dbReference type="GO" id="GO:0008360">
    <property type="term" value="P:regulation of cell shape"/>
    <property type="evidence" value="ECO:0007669"/>
    <property type="project" value="UniProtKB-KW"/>
</dbReference>
<feature type="transmembrane region" description="Helical" evidence="21">
    <location>
        <begin position="12"/>
        <end position="39"/>
    </location>
</feature>
<dbReference type="GO" id="GO:0071555">
    <property type="term" value="P:cell wall organization"/>
    <property type="evidence" value="ECO:0007669"/>
    <property type="project" value="UniProtKB-KW"/>
</dbReference>
<keyword evidence="10 21" id="KW-1133">Transmembrane helix</keyword>
<evidence type="ECO:0000256" key="18">
    <source>
        <dbReference type="ARBA" id="ARBA00041418"/>
    </source>
</evidence>
<keyword evidence="4" id="KW-0132">Cell division</keyword>
<feature type="transmembrane region" description="Helical" evidence="21">
    <location>
        <begin position="76"/>
        <end position="96"/>
    </location>
</feature>
<dbReference type="Proteomes" id="UP000710385">
    <property type="component" value="Unassembled WGS sequence"/>
</dbReference>
<evidence type="ECO:0000256" key="14">
    <source>
        <dbReference type="ARBA" id="ARBA00032370"/>
    </source>
</evidence>
<keyword evidence="8" id="KW-0133">Cell shape</keyword>
<feature type="transmembrane region" description="Helical" evidence="21">
    <location>
        <begin position="184"/>
        <end position="204"/>
    </location>
</feature>
<feature type="transmembrane region" description="Helical" evidence="21">
    <location>
        <begin position="45"/>
        <end position="64"/>
    </location>
</feature>
<keyword evidence="9" id="KW-0573">Peptidoglycan synthesis</keyword>
<keyword evidence="11 21" id="KW-0472">Membrane</keyword>
<feature type="transmembrane region" description="Helical" evidence="21">
    <location>
        <begin position="301"/>
        <end position="320"/>
    </location>
</feature>
<evidence type="ECO:0000313" key="22">
    <source>
        <dbReference type="EMBL" id="MBE7525667.1"/>
    </source>
</evidence>
<organism evidence="22 23">
    <name type="scientific">candidate division WWE3 bacterium</name>
    <dbReference type="NCBI Taxonomy" id="2053526"/>
    <lineage>
        <taxon>Bacteria</taxon>
        <taxon>Katanobacteria</taxon>
    </lineage>
</organism>
<dbReference type="GO" id="GO:0008955">
    <property type="term" value="F:peptidoglycan glycosyltransferase activity"/>
    <property type="evidence" value="ECO:0007669"/>
    <property type="project" value="UniProtKB-EC"/>
</dbReference>
<evidence type="ECO:0000256" key="2">
    <source>
        <dbReference type="ARBA" id="ARBA00004752"/>
    </source>
</evidence>
<evidence type="ECO:0000256" key="6">
    <source>
        <dbReference type="ARBA" id="ARBA00022679"/>
    </source>
</evidence>
<evidence type="ECO:0000256" key="12">
    <source>
        <dbReference type="ARBA" id="ARBA00023306"/>
    </source>
</evidence>
<name>A0A928Y6K7_UNCKA</name>
<dbReference type="GO" id="GO:0009252">
    <property type="term" value="P:peptidoglycan biosynthetic process"/>
    <property type="evidence" value="ECO:0007669"/>
    <property type="project" value="UniProtKB-KW"/>
</dbReference>
<dbReference type="GO" id="GO:0005886">
    <property type="term" value="C:plasma membrane"/>
    <property type="evidence" value="ECO:0007669"/>
    <property type="project" value="UniProtKB-SubCell"/>
</dbReference>
<comment type="caution">
    <text evidence="22">The sequence shown here is derived from an EMBL/GenBank/DDBJ whole genome shotgun (WGS) entry which is preliminary data.</text>
</comment>
<evidence type="ECO:0000256" key="11">
    <source>
        <dbReference type="ARBA" id="ARBA00023136"/>
    </source>
</evidence>
<feature type="transmembrane region" description="Helical" evidence="21">
    <location>
        <begin position="146"/>
        <end position="178"/>
    </location>
</feature>
<evidence type="ECO:0000256" key="15">
    <source>
        <dbReference type="ARBA" id="ARBA00033270"/>
    </source>
</evidence>
<evidence type="ECO:0000256" key="16">
    <source>
        <dbReference type="ARBA" id="ARBA00038053"/>
    </source>
</evidence>
<evidence type="ECO:0000256" key="4">
    <source>
        <dbReference type="ARBA" id="ARBA00022618"/>
    </source>
</evidence>
<keyword evidence="6" id="KW-0808">Transferase</keyword>
<evidence type="ECO:0000256" key="7">
    <source>
        <dbReference type="ARBA" id="ARBA00022692"/>
    </source>
</evidence>
<dbReference type="GO" id="GO:0015648">
    <property type="term" value="F:lipid-linked peptidoglycan transporter activity"/>
    <property type="evidence" value="ECO:0007669"/>
    <property type="project" value="TreeGrafter"/>
</dbReference>
<feature type="transmembrane region" description="Helical" evidence="21">
    <location>
        <begin position="264"/>
        <end position="289"/>
    </location>
</feature>
<dbReference type="NCBIfam" id="TIGR02614">
    <property type="entry name" value="ftsW"/>
    <property type="match status" value="1"/>
</dbReference>
<keyword evidence="7 21" id="KW-0812">Transmembrane</keyword>
<sequence>MPRQPQSSDRLLIGLLIGLSLFGLIVLLSASGAVSFQYYSDPLYFVRRQIFLGLLPGGLVFLLISRMDYRKLKPYAFPLLALSVVLLLLVFIPGLGSRVGGSQSWIKIAGFTLQPSEFVKFTFLLYSASWLSTKGVEDKLKASMPYFAAIGTIMFLLVIQPDTGTMSIIVMTAMLMYFAAGAPLLWFVGAGLIGTALVGILIAIAPYRAARFMTFLHPELDPLGIGYHINQAFLAIGSGGLFGLGFGQSRQKYLYLPEVQGDSVFAVMAEELGFVMTLIFLAAMALLVWKCFQVARNASDTFGRFIAIGVGTWIAVQTFANVASMTGLMPITGVTLPFVSYGNSAMVSLFAGLGLIASVSRMGNIHGVRP</sequence>
<keyword evidence="12" id="KW-0131">Cell cycle</keyword>
<comment type="subcellular location">
    <subcellularLocation>
        <location evidence="1">Cell membrane</location>
        <topology evidence="1">Multi-pass membrane protein</topology>
    </subcellularLocation>
</comment>
<dbReference type="PANTHER" id="PTHR30474:SF2">
    <property type="entry name" value="PEPTIDOGLYCAN GLYCOSYLTRANSFERASE FTSW-RELATED"/>
    <property type="match status" value="1"/>
</dbReference>
<dbReference type="Pfam" id="PF01098">
    <property type="entry name" value="FTSW_RODA_SPOVE"/>
    <property type="match status" value="1"/>
</dbReference>
<evidence type="ECO:0000256" key="10">
    <source>
        <dbReference type="ARBA" id="ARBA00022989"/>
    </source>
</evidence>
<accession>A0A928Y6K7</accession>
<evidence type="ECO:0000256" key="20">
    <source>
        <dbReference type="ARBA" id="ARBA00049902"/>
    </source>
</evidence>
<gene>
    <name evidence="22" type="primary">ftsW</name>
    <name evidence="22" type="ORF">HS096_04760</name>
</gene>
<dbReference type="GO" id="GO:0032153">
    <property type="term" value="C:cell division site"/>
    <property type="evidence" value="ECO:0007669"/>
    <property type="project" value="TreeGrafter"/>
</dbReference>
<evidence type="ECO:0000256" key="17">
    <source>
        <dbReference type="ARBA" id="ARBA00041185"/>
    </source>
</evidence>
<evidence type="ECO:0000313" key="23">
    <source>
        <dbReference type="Proteomes" id="UP000710385"/>
    </source>
</evidence>
<comment type="similarity">
    <text evidence="16">Belongs to the SEDS family. FtsW subfamily.</text>
</comment>
<dbReference type="InterPro" id="IPR013437">
    <property type="entry name" value="FtsW"/>
</dbReference>
<evidence type="ECO:0000256" key="8">
    <source>
        <dbReference type="ARBA" id="ARBA00022960"/>
    </source>
</evidence>
<protein>
    <recommendedName>
        <fullName evidence="17">Probable peptidoglycan glycosyltransferase FtsW</fullName>
        <ecNumber evidence="19">2.4.99.28</ecNumber>
    </recommendedName>
    <alternativeName>
        <fullName evidence="18">Cell division protein FtsW</fullName>
    </alternativeName>
    <alternativeName>
        <fullName evidence="15">Cell wall polymerase</fullName>
    </alternativeName>
    <alternativeName>
        <fullName evidence="14">Peptidoglycan polymerase</fullName>
    </alternativeName>
</protein>
<evidence type="ECO:0000256" key="21">
    <source>
        <dbReference type="SAM" id="Phobius"/>
    </source>
</evidence>
<feature type="transmembrane region" description="Helical" evidence="21">
    <location>
        <begin position="340"/>
        <end position="359"/>
    </location>
</feature>
<dbReference type="EMBL" id="JABTTY010000001">
    <property type="protein sequence ID" value="MBE7525667.1"/>
    <property type="molecule type" value="Genomic_DNA"/>
</dbReference>
<dbReference type="InterPro" id="IPR001182">
    <property type="entry name" value="FtsW/RodA"/>
</dbReference>
<evidence type="ECO:0000256" key="3">
    <source>
        <dbReference type="ARBA" id="ARBA00022475"/>
    </source>
</evidence>
<proteinExistence type="inferred from homology"/>
<keyword evidence="3" id="KW-1003">Cell membrane</keyword>
<comment type="pathway">
    <text evidence="2">Cell wall biogenesis; peptidoglycan biosynthesis.</text>
</comment>
<evidence type="ECO:0000256" key="1">
    <source>
        <dbReference type="ARBA" id="ARBA00004651"/>
    </source>
</evidence>
<keyword evidence="13" id="KW-0961">Cell wall biogenesis/degradation</keyword>
<evidence type="ECO:0000256" key="5">
    <source>
        <dbReference type="ARBA" id="ARBA00022676"/>
    </source>
</evidence>
<evidence type="ECO:0000256" key="19">
    <source>
        <dbReference type="ARBA" id="ARBA00044770"/>
    </source>
</evidence>
<keyword evidence="5" id="KW-0328">Glycosyltransferase</keyword>
<dbReference type="EC" id="2.4.99.28" evidence="19"/>
<reference evidence="22" key="1">
    <citation type="submission" date="2020-05" db="EMBL/GenBank/DDBJ databases">
        <title>High-Quality Genomes of Partial-Nitritation/Anammox System by Hierarchical Clustering Based Hybrid Assembly.</title>
        <authorList>
            <person name="Liu L."/>
            <person name="Wang Y."/>
            <person name="Che Y."/>
            <person name="Chen Y."/>
            <person name="Xia Y."/>
            <person name="Luo R."/>
            <person name="Cheng S.H."/>
            <person name="Zheng C."/>
            <person name="Zhang T."/>
        </authorList>
    </citation>
    <scope>NUCLEOTIDE SEQUENCE</scope>
    <source>
        <strain evidence="22">H1_PAT1</strain>
    </source>
</reference>
<evidence type="ECO:0000256" key="13">
    <source>
        <dbReference type="ARBA" id="ARBA00023316"/>
    </source>
</evidence>
<evidence type="ECO:0000256" key="9">
    <source>
        <dbReference type="ARBA" id="ARBA00022984"/>
    </source>
</evidence>